<dbReference type="Proteomes" id="UP001501671">
    <property type="component" value="Unassembled WGS sequence"/>
</dbReference>
<protein>
    <submittedName>
        <fullName evidence="1">Type 4b pilus protein PilO2</fullName>
    </submittedName>
</protein>
<dbReference type="EMBL" id="BAABFO010000001">
    <property type="protein sequence ID" value="GAA4322975.1"/>
    <property type="molecule type" value="Genomic_DNA"/>
</dbReference>
<comment type="caution">
    <text evidence="1">The sequence shown here is derived from an EMBL/GenBank/DDBJ whole genome shotgun (WGS) entry which is preliminary data.</text>
</comment>
<organism evidence="1 2">
    <name type="scientific">Pigmentiphaga soli</name>
    <dbReference type="NCBI Taxonomy" id="1007095"/>
    <lineage>
        <taxon>Bacteria</taxon>
        <taxon>Pseudomonadati</taxon>
        <taxon>Pseudomonadota</taxon>
        <taxon>Betaproteobacteria</taxon>
        <taxon>Burkholderiales</taxon>
        <taxon>Alcaligenaceae</taxon>
        <taxon>Pigmentiphaga</taxon>
    </lineage>
</organism>
<sequence>MMSYAILQPSGARVRLIAGMRWHTVVGRDLAARARQRARETRASHYAHAAPGADTMGTVRLARADRGRAGAPLHGAALAFAGLHPHGAAALCATLPDGRVWLAAAQGGAVLAHTDRIHAAAGDARAALRELLERHGGGLALYGDACGEPAAPFDLELLATGLGAGSALRPAGWRLPLPPRPLALAGAAALLAFGLRAGWDWRRPAAVPPPAAESVDAELAWRQAWAGFAAQTTVQSQASFERLLAALAALPPSVAGWGLRSVACEPAAGGGWVCGAAYRRVRHGATSAGFLAAAPEGWRTSWRPLDDATASFRVDAQAPALDPAALETLAWHEARTMSALQRMLPAFAAIAVGQAVPVRIAPPRDPAGTPLPAAAGGGISEQSIALEGPLRSFGLIPEATAGHVAWKSVELRVDAAAPSSLNRSRLMAAATGVLYAKN</sequence>
<reference evidence="2" key="1">
    <citation type="journal article" date="2019" name="Int. J. Syst. Evol. Microbiol.">
        <title>The Global Catalogue of Microorganisms (GCM) 10K type strain sequencing project: providing services to taxonomists for standard genome sequencing and annotation.</title>
        <authorList>
            <consortium name="The Broad Institute Genomics Platform"/>
            <consortium name="The Broad Institute Genome Sequencing Center for Infectious Disease"/>
            <person name="Wu L."/>
            <person name="Ma J."/>
        </authorList>
    </citation>
    <scope>NUCLEOTIDE SEQUENCE [LARGE SCALE GENOMIC DNA]</scope>
    <source>
        <strain evidence="2">JCM 17666</strain>
    </source>
</reference>
<evidence type="ECO:0000313" key="1">
    <source>
        <dbReference type="EMBL" id="GAA4322975.1"/>
    </source>
</evidence>
<dbReference type="RefSeq" id="WP_345245678.1">
    <property type="nucleotide sequence ID" value="NZ_BAABFO010000001.1"/>
</dbReference>
<accession>A0ABP8GEK5</accession>
<name>A0ABP8GEK5_9BURK</name>
<gene>
    <name evidence="1" type="primary">pilO2</name>
    <name evidence="1" type="ORF">GCM10023144_03450</name>
</gene>
<keyword evidence="2" id="KW-1185">Reference proteome</keyword>
<evidence type="ECO:0000313" key="2">
    <source>
        <dbReference type="Proteomes" id="UP001501671"/>
    </source>
</evidence>
<proteinExistence type="predicted"/>